<gene>
    <name evidence="2" type="ORF">ING2E5A_1704</name>
</gene>
<feature type="chain" id="PRO_5009603925" description="DUF1460 domain-containing protein" evidence="1">
    <location>
        <begin position="24"/>
        <end position="291"/>
    </location>
</feature>
<evidence type="ECO:0008006" key="4">
    <source>
        <dbReference type="Google" id="ProtNLM"/>
    </source>
</evidence>
<dbReference type="STRING" id="1642646.ING2E5A_1704"/>
<dbReference type="RefSeq" id="WP_071136979.1">
    <property type="nucleotide sequence ID" value="NZ_LT608328.1"/>
</dbReference>
<dbReference type="Gene3D" id="2.30.260.10">
    <property type="entry name" value="putative xylanase like domain"/>
    <property type="match status" value="1"/>
</dbReference>
<dbReference type="Proteomes" id="UP000178485">
    <property type="component" value="Chromosome i"/>
</dbReference>
<evidence type="ECO:0000256" key="1">
    <source>
        <dbReference type="SAM" id="SignalP"/>
    </source>
</evidence>
<dbReference type="EMBL" id="LT608328">
    <property type="protein sequence ID" value="SCM58199.1"/>
    <property type="molecule type" value="Genomic_DNA"/>
</dbReference>
<organism evidence="2 3">
    <name type="scientific">Petrimonas mucosa</name>
    <dbReference type="NCBI Taxonomy" id="1642646"/>
    <lineage>
        <taxon>Bacteria</taxon>
        <taxon>Pseudomonadati</taxon>
        <taxon>Bacteroidota</taxon>
        <taxon>Bacteroidia</taxon>
        <taxon>Bacteroidales</taxon>
        <taxon>Dysgonomonadaceae</taxon>
        <taxon>Petrimonas</taxon>
    </lineage>
</organism>
<dbReference type="KEGG" id="pmuc:ING2E5A_1704"/>
<accession>A0A1G4G7M4</accession>
<evidence type="ECO:0000313" key="3">
    <source>
        <dbReference type="Proteomes" id="UP000178485"/>
    </source>
</evidence>
<sequence>MKRAATLPILILFASLPFVTTFSQTVDFKAEDREIFERYAKYIAPYRSQTLEMILHHTAVYFLGTPYVGGTLDRNNTEKVVINLREMDCVTFVESVIALALTAASDDLSFDQFAARIERIRYRNGIAGGYDSRLHYTSDWVYDNVRKGILSESARQLGGIRETKPIDFMTAHRSAYRALEKDDEMLGKIRAIEESINARGGFYYLPKGEIESKKDAIPHMAMIAFTTSVEGLDTSHTAFAYKSEGRLTFIHASSARKKVVIDETTLSDYCERQKSCTGIMVMPVLGDHSNE</sequence>
<evidence type="ECO:0000313" key="2">
    <source>
        <dbReference type="EMBL" id="SCM58199.1"/>
    </source>
</evidence>
<name>A0A1G4G7M4_9BACT</name>
<dbReference type="Pfam" id="PF07313">
    <property type="entry name" value="AmiA-like"/>
    <property type="match status" value="1"/>
</dbReference>
<keyword evidence="3" id="KW-1185">Reference proteome</keyword>
<protein>
    <recommendedName>
        <fullName evidence="4">DUF1460 domain-containing protein</fullName>
    </recommendedName>
</protein>
<dbReference type="AlphaFoldDB" id="A0A1G4G7M4"/>
<dbReference type="InterPro" id="IPR038765">
    <property type="entry name" value="Papain-like_cys_pep_sf"/>
</dbReference>
<reference evidence="2 3" key="1">
    <citation type="submission" date="2016-08" db="EMBL/GenBank/DDBJ databases">
        <authorList>
            <person name="Seilhamer J.J."/>
        </authorList>
    </citation>
    <scope>NUCLEOTIDE SEQUENCE [LARGE SCALE GENOMIC DNA]</scope>
    <source>
        <strain evidence="2">ING2-E5A</strain>
    </source>
</reference>
<dbReference type="Gene3D" id="1.10.3670.10">
    <property type="entry name" value="Putative xylanase like domain"/>
    <property type="match status" value="1"/>
</dbReference>
<dbReference type="SUPFAM" id="SSF54001">
    <property type="entry name" value="Cysteine proteinases"/>
    <property type="match status" value="1"/>
</dbReference>
<feature type="signal peptide" evidence="1">
    <location>
        <begin position="1"/>
        <end position="23"/>
    </location>
</feature>
<keyword evidence="1" id="KW-0732">Signal</keyword>
<dbReference type="InterPro" id="IPR010846">
    <property type="entry name" value="AmiA-like"/>
</dbReference>
<proteinExistence type="predicted"/>